<dbReference type="CDD" id="cd04332">
    <property type="entry name" value="YbaK_like"/>
    <property type="match status" value="1"/>
</dbReference>
<dbReference type="SUPFAM" id="SSF55826">
    <property type="entry name" value="YbaK/ProRS associated domain"/>
    <property type="match status" value="1"/>
</dbReference>
<reference evidence="1 2" key="1">
    <citation type="submission" date="2021-02" db="EMBL/GenBank/DDBJ databases">
        <title>Variation within the Batrachochytrium salamandrivorans European outbreak.</title>
        <authorList>
            <person name="Kelly M."/>
            <person name="Pasmans F."/>
            <person name="Shea T.P."/>
            <person name="Munoz J.F."/>
            <person name="Carranza S."/>
            <person name="Cuomo C.A."/>
            <person name="Martel A."/>
        </authorList>
    </citation>
    <scope>NUCLEOTIDE SEQUENCE [LARGE SCALE GENOMIC DNA]</scope>
    <source>
        <strain evidence="1 2">AMFP18/2</strain>
    </source>
</reference>
<dbReference type="InterPro" id="IPR036754">
    <property type="entry name" value="YbaK/aa-tRNA-synt-asso_dom_sf"/>
</dbReference>
<accession>A0ABQ8F038</accession>
<gene>
    <name evidence="1" type="ORF">BASA50_010278</name>
</gene>
<organism evidence="1 2">
    <name type="scientific">Batrachochytrium salamandrivorans</name>
    <dbReference type="NCBI Taxonomy" id="1357716"/>
    <lineage>
        <taxon>Eukaryota</taxon>
        <taxon>Fungi</taxon>
        <taxon>Fungi incertae sedis</taxon>
        <taxon>Chytridiomycota</taxon>
        <taxon>Chytridiomycota incertae sedis</taxon>
        <taxon>Chytridiomycetes</taxon>
        <taxon>Rhizophydiales</taxon>
        <taxon>Rhizophydiales incertae sedis</taxon>
        <taxon>Batrachochytrium</taxon>
    </lineage>
</organism>
<keyword evidence="2" id="KW-1185">Reference proteome</keyword>
<name>A0ABQ8F038_9FUNG</name>
<evidence type="ECO:0000313" key="2">
    <source>
        <dbReference type="Proteomes" id="UP001648503"/>
    </source>
</evidence>
<dbReference type="PANTHER" id="PTHR30411">
    <property type="entry name" value="CYTOPLASMIC PROTEIN"/>
    <property type="match status" value="1"/>
</dbReference>
<dbReference type="Gene3D" id="3.90.960.10">
    <property type="entry name" value="YbaK/aminoacyl-tRNA synthetase-associated domain"/>
    <property type="match status" value="1"/>
</dbReference>
<comment type="caution">
    <text evidence="1">The sequence shown here is derived from an EMBL/GenBank/DDBJ whole genome shotgun (WGS) entry which is preliminary data.</text>
</comment>
<evidence type="ECO:0008006" key="3">
    <source>
        <dbReference type="Google" id="ProtNLM"/>
    </source>
</evidence>
<evidence type="ECO:0000313" key="1">
    <source>
        <dbReference type="EMBL" id="KAH6589112.1"/>
    </source>
</evidence>
<dbReference type="Proteomes" id="UP001648503">
    <property type="component" value="Unassembled WGS sequence"/>
</dbReference>
<proteinExistence type="predicted"/>
<protein>
    <recommendedName>
        <fullName evidence="3">YbaK/aminoacyl-tRNA synthetase-associated domain-containing protein</fullName>
    </recommendedName>
</protein>
<dbReference type="EMBL" id="JAFCIX010000475">
    <property type="protein sequence ID" value="KAH6589112.1"/>
    <property type="molecule type" value="Genomic_DNA"/>
</dbReference>
<dbReference type="PANTHER" id="PTHR30411:SF4">
    <property type="entry name" value="YBAK_AMINOACYL-TRNA SYNTHETASE-ASSOCIATED DOMAIN-CONTAINING PROTEIN"/>
    <property type="match status" value="1"/>
</dbReference>
<sequence>MNKAPMQDKVISKEHQQQLLERIEAVAKRLAATYAHPAIAHLLLQDFYLGAAETPNHHTTDFDEWPIQVQQVAQVLTEQGLNTRTLIHRVDPAYYSWPLHQRATVVSAYTPSHMCKSVIFENTKWTRETHGSSSSSRSGQSISPRYITVIVQYTSKLNTTKLNSYAATLLNPMRLSRKMFHLRVAPEETAMAMTGFGRNGICPFGMLCGDLPTVITLAIHDIRPAVIVLGAGHVDWKLSVSVADLTDKLHAAVVDLE</sequence>